<name>A0A195BRJ6_9HYME</name>
<gene>
    <name evidence="1" type="ORF">ALC53_03049</name>
</gene>
<organism evidence="1 2">
    <name type="scientific">Atta colombica</name>
    <dbReference type="NCBI Taxonomy" id="520822"/>
    <lineage>
        <taxon>Eukaryota</taxon>
        <taxon>Metazoa</taxon>
        <taxon>Ecdysozoa</taxon>
        <taxon>Arthropoda</taxon>
        <taxon>Hexapoda</taxon>
        <taxon>Insecta</taxon>
        <taxon>Pterygota</taxon>
        <taxon>Neoptera</taxon>
        <taxon>Endopterygota</taxon>
        <taxon>Hymenoptera</taxon>
        <taxon>Apocrita</taxon>
        <taxon>Aculeata</taxon>
        <taxon>Formicoidea</taxon>
        <taxon>Formicidae</taxon>
        <taxon>Myrmicinae</taxon>
        <taxon>Atta</taxon>
    </lineage>
</organism>
<proteinExistence type="predicted"/>
<dbReference type="EMBL" id="KQ976424">
    <property type="protein sequence ID" value="KYM88566.1"/>
    <property type="molecule type" value="Genomic_DNA"/>
</dbReference>
<accession>A0A195BRJ6</accession>
<reference evidence="1 2" key="1">
    <citation type="submission" date="2015-09" db="EMBL/GenBank/DDBJ databases">
        <title>Atta colombica WGS genome.</title>
        <authorList>
            <person name="Nygaard S."/>
            <person name="Hu H."/>
            <person name="Boomsma J."/>
            <person name="Zhang G."/>
        </authorList>
    </citation>
    <scope>NUCLEOTIDE SEQUENCE [LARGE SCALE GENOMIC DNA]</scope>
    <source>
        <strain evidence="1">Treedump-2</strain>
        <tissue evidence="1">Whole body</tissue>
    </source>
</reference>
<protein>
    <submittedName>
        <fullName evidence="1">Uncharacterized protein</fullName>
    </submittedName>
</protein>
<sequence length="152" mass="18012">MSNTISSKDGPFAETGNSKFETDKLFFISKGRLFHLLINFTFFYSIKEICYKSIIIELKKRMSYFDISISKERFLTVTIAVPNPTDREPAAPYRNMTNDFYIQLIAICRRRAKRCDWRRSLTDFYSLDVTYKKNRIQVLCYTKSGTEVRYDQ</sequence>
<dbReference type="AlphaFoldDB" id="A0A195BRJ6"/>
<keyword evidence="2" id="KW-1185">Reference proteome</keyword>
<evidence type="ECO:0000313" key="1">
    <source>
        <dbReference type="EMBL" id="KYM88566.1"/>
    </source>
</evidence>
<dbReference type="Proteomes" id="UP000078540">
    <property type="component" value="Unassembled WGS sequence"/>
</dbReference>
<evidence type="ECO:0000313" key="2">
    <source>
        <dbReference type="Proteomes" id="UP000078540"/>
    </source>
</evidence>